<evidence type="ECO:0000313" key="3">
    <source>
        <dbReference type="Proteomes" id="UP000664132"/>
    </source>
</evidence>
<feature type="compositionally biased region" description="Polar residues" evidence="1">
    <location>
        <begin position="417"/>
        <end position="436"/>
    </location>
</feature>
<proteinExistence type="predicted"/>
<comment type="caution">
    <text evidence="2">The sequence shown here is derived from an EMBL/GenBank/DDBJ whole genome shotgun (WGS) entry which is preliminary data.</text>
</comment>
<feature type="compositionally biased region" description="Polar residues" evidence="1">
    <location>
        <begin position="120"/>
        <end position="187"/>
    </location>
</feature>
<feature type="region of interest" description="Disordered" evidence="1">
    <location>
        <begin position="43"/>
        <end position="201"/>
    </location>
</feature>
<gene>
    <name evidence="2" type="ORF">IFR04_007355</name>
</gene>
<evidence type="ECO:0000256" key="1">
    <source>
        <dbReference type="SAM" id="MobiDB-lite"/>
    </source>
</evidence>
<dbReference type="OrthoDB" id="10479454at2759"/>
<dbReference type="EMBL" id="JAFJYH010000104">
    <property type="protein sequence ID" value="KAG4419481.1"/>
    <property type="molecule type" value="Genomic_DNA"/>
</dbReference>
<sequence>MPHASGYQHSDILLSKKPWDQMSPCQIAQLKKARQEKNQYEGVFHAGTPSSSEPLSNVVPASRYKRATKRQRARLSDPLAGMSQGGPNVTASRNDQRISTKKPTIKEMAIPHPKTANPAEITSSVGTCAPTSSGPVFSKGTLSKSEKSSAPLQGQAENSTQDMEGTGSQSSARQAPTSPTSLAAANDSSHDISHTTKTGELPEAAGMVSMLSQDTVSLYDDNEYLISYPTAIDVDLANFNFSVSSVTSEIADHPTLTKGTKRKADVEAADIDANQGETKKMRPNLDGQNCGQMPVRLLNTTTTSNVKKTYQSPYPPTYNRQFVPPIAALLAGGQNHFSGTQPSFGTFGPAPQTTKPAQSPTPAVNLEGVVSLGFLHVAQTVQHINQGNVTYNIGQMTNVQNQYSGQTPQPPNHQHQRNNFQQPMTPQVHNPSTSEKVGSDDTFKDFPDYAPYHSDLSSLLPNVGMIPNNTNLAFNDSPGSPNHFQGMDGHFSNRLQQVQSLQPTSSVNASNIPECGVDKAARSSTIQRHMAPVQDMATTYDTTPTIPPYEVYPGYSGNLPNDMSALPGDMAVPPFDMVAPPVKLAAGFSIQDTPQEHKEPHVPGSELGPDFKEPISPSSQVPDYSSTHNPRDMPYHVWQQGKDLLHSSYHSLKTLGLFSVQSFTRTRLFDPEELKWLEERAKEGKQRHSSELEPVSLEDFTYQFRQRYCWAPDSDLKWRLNDTLLNLQGKPGYYRVGRCANMQPWIVNRHWQTVYLEMRPGISDLMALDHAYWLDWSDRWKLSVVNKSKADREWAIENYEDWIKNRTEPLKP</sequence>
<feature type="compositionally biased region" description="Basic residues" evidence="1">
    <location>
        <begin position="63"/>
        <end position="73"/>
    </location>
</feature>
<accession>A0A8H7TIE6</accession>
<dbReference type="Proteomes" id="UP000664132">
    <property type="component" value="Unassembled WGS sequence"/>
</dbReference>
<dbReference type="AlphaFoldDB" id="A0A8H7TIE6"/>
<reference evidence="2" key="1">
    <citation type="submission" date="2021-02" db="EMBL/GenBank/DDBJ databases">
        <title>Genome sequence Cadophora malorum strain M34.</title>
        <authorList>
            <person name="Stefanovic E."/>
            <person name="Vu D."/>
            <person name="Scully C."/>
            <person name="Dijksterhuis J."/>
            <person name="Roader J."/>
            <person name="Houbraken J."/>
        </authorList>
    </citation>
    <scope>NUCLEOTIDE SEQUENCE</scope>
    <source>
        <strain evidence="2">M34</strain>
    </source>
</reference>
<evidence type="ECO:0000313" key="2">
    <source>
        <dbReference type="EMBL" id="KAG4419481.1"/>
    </source>
</evidence>
<feature type="region of interest" description="Disordered" evidence="1">
    <location>
        <begin position="401"/>
        <end position="445"/>
    </location>
</feature>
<name>A0A8H7TIE6_9HELO</name>
<protein>
    <submittedName>
        <fullName evidence="2">Uncharacterized protein</fullName>
    </submittedName>
</protein>
<organism evidence="2 3">
    <name type="scientific">Cadophora malorum</name>
    <dbReference type="NCBI Taxonomy" id="108018"/>
    <lineage>
        <taxon>Eukaryota</taxon>
        <taxon>Fungi</taxon>
        <taxon>Dikarya</taxon>
        <taxon>Ascomycota</taxon>
        <taxon>Pezizomycotina</taxon>
        <taxon>Leotiomycetes</taxon>
        <taxon>Helotiales</taxon>
        <taxon>Ploettnerulaceae</taxon>
        <taxon>Cadophora</taxon>
    </lineage>
</organism>
<keyword evidence="3" id="KW-1185">Reference proteome</keyword>